<evidence type="ECO:0000313" key="3">
    <source>
        <dbReference type="Proteomes" id="UP000237000"/>
    </source>
</evidence>
<reference evidence="3" key="1">
    <citation type="submission" date="2016-06" db="EMBL/GenBank/DDBJ databases">
        <title>Parallel loss of symbiosis genes in relatives of nitrogen-fixing non-legume Parasponia.</title>
        <authorList>
            <person name="Van Velzen R."/>
            <person name="Holmer R."/>
            <person name="Bu F."/>
            <person name="Rutten L."/>
            <person name="Van Zeijl A."/>
            <person name="Liu W."/>
            <person name="Santuari L."/>
            <person name="Cao Q."/>
            <person name="Sharma T."/>
            <person name="Shen D."/>
            <person name="Roswanjaya Y."/>
            <person name="Wardhani T."/>
            <person name="Kalhor M.S."/>
            <person name="Jansen J."/>
            <person name="Van den Hoogen J."/>
            <person name="Gungor B."/>
            <person name="Hartog M."/>
            <person name="Hontelez J."/>
            <person name="Verver J."/>
            <person name="Yang W.-C."/>
            <person name="Schijlen E."/>
            <person name="Repin R."/>
            <person name="Schilthuizen M."/>
            <person name="Schranz E."/>
            <person name="Heidstra R."/>
            <person name="Miyata K."/>
            <person name="Fedorova E."/>
            <person name="Kohlen W."/>
            <person name="Bisseling T."/>
            <person name="Smit S."/>
            <person name="Geurts R."/>
        </authorList>
    </citation>
    <scope>NUCLEOTIDE SEQUENCE [LARGE SCALE GENOMIC DNA]</scope>
    <source>
        <strain evidence="3">cv. RG33-2</strain>
    </source>
</reference>
<proteinExistence type="predicted"/>
<feature type="region of interest" description="Disordered" evidence="1">
    <location>
        <begin position="140"/>
        <end position="160"/>
    </location>
</feature>
<accession>A0A2P5CWR8</accession>
<sequence length="275" mass="31196">MERHQHRVKQKVEEKSECDGTMRTWLFFGVQTLLKNTSYSAKLALSTRSMSSSLVATAGSELRGSRLTWHRVGPISSRHDVEDNVGRNSAPKENHCLGNCVQHGCTVKRSTRMGRENFLNATIGHDAVKGAELVKKDKGKSFNEEADPTVHSDQESGIDKRRKRAQFEPNGIYNNWVTAGKYLKQVKPKQEESFFTQELEQGGFRQYKETILRRLIKQFNEVLAADMDLDGSNFESELDLDLWSEDVDDPEASWEGIISLFDDMDVGLDVIELPL</sequence>
<evidence type="ECO:0000313" key="2">
    <source>
        <dbReference type="EMBL" id="PON65467.1"/>
    </source>
</evidence>
<protein>
    <submittedName>
        <fullName evidence="2">Uncharacterized protein</fullName>
    </submittedName>
</protein>
<comment type="caution">
    <text evidence="2">The sequence shown here is derived from an EMBL/GenBank/DDBJ whole genome shotgun (WGS) entry which is preliminary data.</text>
</comment>
<dbReference type="Proteomes" id="UP000237000">
    <property type="component" value="Unassembled WGS sequence"/>
</dbReference>
<dbReference type="InParanoid" id="A0A2P5CWR8"/>
<organism evidence="2 3">
    <name type="scientific">Trema orientale</name>
    <name type="common">Charcoal tree</name>
    <name type="synonym">Celtis orientalis</name>
    <dbReference type="NCBI Taxonomy" id="63057"/>
    <lineage>
        <taxon>Eukaryota</taxon>
        <taxon>Viridiplantae</taxon>
        <taxon>Streptophyta</taxon>
        <taxon>Embryophyta</taxon>
        <taxon>Tracheophyta</taxon>
        <taxon>Spermatophyta</taxon>
        <taxon>Magnoliopsida</taxon>
        <taxon>eudicotyledons</taxon>
        <taxon>Gunneridae</taxon>
        <taxon>Pentapetalae</taxon>
        <taxon>rosids</taxon>
        <taxon>fabids</taxon>
        <taxon>Rosales</taxon>
        <taxon>Cannabaceae</taxon>
        <taxon>Trema</taxon>
    </lineage>
</organism>
<dbReference type="AlphaFoldDB" id="A0A2P5CWR8"/>
<keyword evidence="3" id="KW-1185">Reference proteome</keyword>
<gene>
    <name evidence="2" type="ORF">TorRG33x02_270780</name>
</gene>
<dbReference type="EMBL" id="JXTC01000320">
    <property type="protein sequence ID" value="PON65467.1"/>
    <property type="molecule type" value="Genomic_DNA"/>
</dbReference>
<name>A0A2P5CWR8_TREOI</name>
<evidence type="ECO:0000256" key="1">
    <source>
        <dbReference type="SAM" id="MobiDB-lite"/>
    </source>
</evidence>
<feature type="compositionally biased region" description="Basic and acidic residues" evidence="1">
    <location>
        <begin position="140"/>
        <end position="159"/>
    </location>
</feature>